<proteinExistence type="inferred from homology"/>
<dbReference type="Gene3D" id="3.10.430.100">
    <property type="entry name" value="Ribosomal protein L9, C-terminal domain"/>
    <property type="match status" value="1"/>
</dbReference>
<keyword evidence="3 7" id="KW-0694">RNA-binding</keyword>
<evidence type="ECO:0000259" key="8">
    <source>
        <dbReference type="Pfam" id="PF01281"/>
    </source>
</evidence>
<dbReference type="GO" id="GO:0005840">
    <property type="term" value="C:ribosome"/>
    <property type="evidence" value="ECO:0007669"/>
    <property type="project" value="UniProtKB-KW"/>
</dbReference>
<comment type="function">
    <text evidence="7">Binds to the 23S rRNA.</text>
</comment>
<evidence type="ECO:0000256" key="6">
    <source>
        <dbReference type="ARBA" id="ARBA00035292"/>
    </source>
</evidence>
<dbReference type="SUPFAM" id="SSF55658">
    <property type="entry name" value="L9 N-domain-like"/>
    <property type="match status" value="1"/>
</dbReference>
<feature type="domain" description="Large ribosomal subunit protein bL9 C-terminal" evidence="9">
    <location>
        <begin position="66"/>
        <end position="148"/>
    </location>
</feature>
<evidence type="ECO:0000256" key="4">
    <source>
        <dbReference type="ARBA" id="ARBA00022980"/>
    </source>
</evidence>
<evidence type="ECO:0000256" key="3">
    <source>
        <dbReference type="ARBA" id="ARBA00022884"/>
    </source>
</evidence>
<protein>
    <recommendedName>
        <fullName evidence="6 7">Large ribosomal subunit protein bL9</fullName>
    </recommendedName>
</protein>
<evidence type="ECO:0000313" key="11">
    <source>
        <dbReference type="Proteomes" id="UP000557872"/>
    </source>
</evidence>
<dbReference type="InterPro" id="IPR020594">
    <property type="entry name" value="Ribosomal_bL9_bac/chp"/>
</dbReference>
<reference evidence="10 11" key="1">
    <citation type="submission" date="2020-07" db="EMBL/GenBank/DDBJ databases">
        <title>Roseicoccus Jingziensis gen. nov., sp. nov., isolated from coastal seawater.</title>
        <authorList>
            <person name="Feng X."/>
        </authorList>
    </citation>
    <scope>NUCLEOTIDE SEQUENCE [LARGE SCALE GENOMIC DNA]</scope>
    <source>
        <strain evidence="10 11">N1E253</strain>
    </source>
</reference>
<dbReference type="GO" id="GO:0003735">
    <property type="term" value="F:structural constituent of ribosome"/>
    <property type="evidence" value="ECO:0007669"/>
    <property type="project" value="InterPro"/>
</dbReference>
<dbReference type="PANTHER" id="PTHR21368">
    <property type="entry name" value="50S RIBOSOMAL PROTEIN L9"/>
    <property type="match status" value="1"/>
</dbReference>
<dbReference type="Pfam" id="PF01281">
    <property type="entry name" value="Ribosomal_L9_N"/>
    <property type="match status" value="1"/>
</dbReference>
<organism evidence="10 11">
    <name type="scientific">Oceaniferula marina</name>
    <dbReference type="NCBI Taxonomy" id="2748318"/>
    <lineage>
        <taxon>Bacteria</taxon>
        <taxon>Pseudomonadati</taxon>
        <taxon>Verrucomicrobiota</taxon>
        <taxon>Verrucomicrobiia</taxon>
        <taxon>Verrucomicrobiales</taxon>
        <taxon>Verrucomicrobiaceae</taxon>
        <taxon>Oceaniferula</taxon>
    </lineage>
</organism>
<dbReference type="InterPro" id="IPR000244">
    <property type="entry name" value="Ribosomal_bL9"/>
</dbReference>
<dbReference type="InterPro" id="IPR009027">
    <property type="entry name" value="Ribosomal_bL9/RNase_H1_N"/>
</dbReference>
<evidence type="ECO:0000313" key="10">
    <source>
        <dbReference type="EMBL" id="NWK56084.1"/>
    </source>
</evidence>
<comment type="caution">
    <text evidence="10">The sequence shown here is derived from an EMBL/GenBank/DDBJ whole genome shotgun (WGS) entry which is preliminary data.</text>
</comment>
<dbReference type="Proteomes" id="UP000557872">
    <property type="component" value="Unassembled WGS sequence"/>
</dbReference>
<gene>
    <name evidence="7" type="primary">rplI</name>
    <name evidence="10" type="ORF">HW115_10720</name>
</gene>
<evidence type="ECO:0000256" key="7">
    <source>
        <dbReference type="HAMAP-Rule" id="MF_00503"/>
    </source>
</evidence>
<keyword evidence="2 7" id="KW-0699">rRNA-binding</keyword>
<dbReference type="GO" id="GO:0019843">
    <property type="term" value="F:rRNA binding"/>
    <property type="evidence" value="ECO:0007669"/>
    <property type="project" value="UniProtKB-UniRule"/>
</dbReference>
<evidence type="ECO:0000256" key="1">
    <source>
        <dbReference type="ARBA" id="ARBA00010605"/>
    </source>
</evidence>
<dbReference type="RefSeq" id="WP_178932741.1">
    <property type="nucleotide sequence ID" value="NZ_JACBAZ010000004.1"/>
</dbReference>
<evidence type="ECO:0000256" key="5">
    <source>
        <dbReference type="ARBA" id="ARBA00023274"/>
    </source>
</evidence>
<dbReference type="GO" id="GO:0006412">
    <property type="term" value="P:translation"/>
    <property type="evidence" value="ECO:0007669"/>
    <property type="project" value="UniProtKB-UniRule"/>
</dbReference>
<dbReference type="Gene3D" id="3.40.5.10">
    <property type="entry name" value="Ribosomal protein L9, N-terminal domain"/>
    <property type="match status" value="1"/>
</dbReference>
<feature type="domain" description="Ribosomal protein L9" evidence="8">
    <location>
        <begin position="5"/>
        <end position="50"/>
    </location>
</feature>
<comment type="similarity">
    <text evidence="1 7">Belongs to the bacterial ribosomal protein bL9 family.</text>
</comment>
<evidence type="ECO:0000256" key="2">
    <source>
        <dbReference type="ARBA" id="ARBA00022730"/>
    </source>
</evidence>
<name>A0A851GPL4_9BACT</name>
<dbReference type="GO" id="GO:1990904">
    <property type="term" value="C:ribonucleoprotein complex"/>
    <property type="evidence" value="ECO:0007669"/>
    <property type="project" value="UniProtKB-KW"/>
</dbReference>
<sequence>MATTEVILREKINQLGAEADVVTVKAGYARNYLIPQGKAFEATKGNLKQLESLQAKRVEREAAELQEAQELSGKIAKLKLEFTLETGQGGKAFGSVTNIDIHKQLSDKGIEIDRHAIALDGPIKTSGKKDIEVKLHSSVSTTLKINVTVEGEDKEAAE</sequence>
<dbReference type="EMBL" id="JACBAZ010000004">
    <property type="protein sequence ID" value="NWK56084.1"/>
    <property type="molecule type" value="Genomic_DNA"/>
</dbReference>
<keyword evidence="5 7" id="KW-0687">Ribonucleoprotein</keyword>
<dbReference type="AlphaFoldDB" id="A0A851GPL4"/>
<keyword evidence="11" id="KW-1185">Reference proteome</keyword>
<dbReference type="Pfam" id="PF03948">
    <property type="entry name" value="Ribosomal_L9_C"/>
    <property type="match status" value="1"/>
</dbReference>
<keyword evidence="4 7" id="KW-0689">Ribosomal protein</keyword>
<evidence type="ECO:0000259" key="9">
    <source>
        <dbReference type="Pfam" id="PF03948"/>
    </source>
</evidence>
<dbReference type="InterPro" id="IPR020069">
    <property type="entry name" value="Ribosomal_bL9_C"/>
</dbReference>
<dbReference type="SUPFAM" id="SSF55653">
    <property type="entry name" value="Ribosomal protein L9 C-domain"/>
    <property type="match status" value="1"/>
</dbReference>
<accession>A0A851GPL4</accession>
<dbReference type="HAMAP" id="MF_00503">
    <property type="entry name" value="Ribosomal_bL9"/>
    <property type="match status" value="1"/>
</dbReference>
<dbReference type="InterPro" id="IPR036935">
    <property type="entry name" value="Ribosomal_bL9_N_sf"/>
</dbReference>
<dbReference type="InterPro" id="IPR020070">
    <property type="entry name" value="Ribosomal_bL9_N"/>
</dbReference>
<dbReference type="InterPro" id="IPR036791">
    <property type="entry name" value="Ribosomal_bL9_C_sf"/>
</dbReference>
<dbReference type="NCBIfam" id="TIGR00158">
    <property type="entry name" value="L9"/>
    <property type="match status" value="1"/>
</dbReference>